<evidence type="ECO:0000313" key="2">
    <source>
        <dbReference type="Proteomes" id="UP001224359"/>
    </source>
</evidence>
<dbReference type="InterPro" id="IPR021415">
    <property type="entry name" value="SAV0927-like"/>
</dbReference>
<dbReference type="Pfam" id="PF11256">
    <property type="entry name" value="SAV0927-like"/>
    <property type="match status" value="1"/>
</dbReference>
<accession>A0ABT9VEY8</accession>
<name>A0ABT9VEY8_9BACI</name>
<dbReference type="Proteomes" id="UP001224359">
    <property type="component" value="Unassembled WGS sequence"/>
</dbReference>
<dbReference type="RefSeq" id="WP_306976046.1">
    <property type="nucleotide sequence ID" value="NZ_JAUSTQ010000005.1"/>
</dbReference>
<reference evidence="1 2" key="1">
    <citation type="submission" date="2023-07" db="EMBL/GenBank/DDBJ databases">
        <title>Genomic Encyclopedia of Type Strains, Phase IV (KMG-IV): sequencing the most valuable type-strain genomes for metagenomic binning, comparative biology and taxonomic classification.</title>
        <authorList>
            <person name="Goeker M."/>
        </authorList>
    </citation>
    <scope>NUCLEOTIDE SEQUENCE [LARGE SCALE GENOMIC DNA]</scope>
    <source>
        <strain evidence="1 2">DSM 16460</strain>
    </source>
</reference>
<dbReference type="EMBL" id="JAUSTQ010000005">
    <property type="protein sequence ID" value="MDQ0159513.1"/>
    <property type="molecule type" value="Genomic_DNA"/>
</dbReference>
<evidence type="ECO:0000313" key="1">
    <source>
        <dbReference type="EMBL" id="MDQ0159513.1"/>
    </source>
</evidence>
<keyword evidence="2" id="KW-1185">Reference proteome</keyword>
<sequence length="94" mass="11154">MLPFKTINDEMTDGHVRYVSFTGDDRRFDLAIVKSDQEQAKSFVIDLQRSRYTEIHDHELEDSDYFCHFLHLNTYEAEAIHDYLTELLQQPQAT</sequence>
<comment type="caution">
    <text evidence="1">The sequence shown here is derived from an EMBL/GenBank/DDBJ whole genome shotgun (WGS) entry which is preliminary data.</text>
</comment>
<proteinExistence type="predicted"/>
<protein>
    <recommendedName>
        <fullName evidence="3">DUF3055 domain-containing protein</fullName>
    </recommendedName>
</protein>
<gene>
    <name evidence="1" type="ORF">J2S77_001497</name>
</gene>
<evidence type="ECO:0008006" key="3">
    <source>
        <dbReference type="Google" id="ProtNLM"/>
    </source>
</evidence>
<organism evidence="1 2">
    <name type="scientific">Alkalibacillus salilacus</name>
    <dbReference type="NCBI Taxonomy" id="284582"/>
    <lineage>
        <taxon>Bacteria</taxon>
        <taxon>Bacillati</taxon>
        <taxon>Bacillota</taxon>
        <taxon>Bacilli</taxon>
        <taxon>Bacillales</taxon>
        <taxon>Bacillaceae</taxon>
        <taxon>Alkalibacillus</taxon>
    </lineage>
</organism>